<proteinExistence type="predicted"/>
<feature type="domain" description="SnoaL-like" evidence="2">
    <location>
        <begin position="39"/>
        <end position="158"/>
    </location>
</feature>
<organism evidence="3 4">
    <name type="scientific">Geothrix limicola</name>
    <dbReference type="NCBI Taxonomy" id="2927978"/>
    <lineage>
        <taxon>Bacteria</taxon>
        <taxon>Pseudomonadati</taxon>
        <taxon>Acidobacteriota</taxon>
        <taxon>Holophagae</taxon>
        <taxon>Holophagales</taxon>
        <taxon>Holophagaceae</taxon>
        <taxon>Geothrix</taxon>
    </lineage>
</organism>
<accession>A0ABQ5QFZ2</accession>
<evidence type="ECO:0000313" key="4">
    <source>
        <dbReference type="Proteomes" id="UP001165069"/>
    </source>
</evidence>
<dbReference type="RefSeq" id="WP_285573292.1">
    <property type="nucleotide sequence ID" value="NZ_BSDE01000002.1"/>
</dbReference>
<protein>
    <recommendedName>
        <fullName evidence="2">SnoaL-like domain-containing protein</fullName>
    </recommendedName>
</protein>
<dbReference type="InterPro" id="IPR037401">
    <property type="entry name" value="SnoaL-like"/>
</dbReference>
<evidence type="ECO:0000259" key="2">
    <source>
        <dbReference type="Pfam" id="PF13474"/>
    </source>
</evidence>
<evidence type="ECO:0000313" key="3">
    <source>
        <dbReference type="EMBL" id="GLH72959.1"/>
    </source>
</evidence>
<reference evidence="3 4" key="1">
    <citation type="journal article" date="2023" name="Antonie Van Leeuwenhoek">
        <title>Mesoterricola silvestris gen. nov., sp. nov., Mesoterricola sediminis sp. nov., Geothrix oryzae sp. nov., Geothrix edaphica sp. nov., Geothrix rubra sp. nov., and Geothrix limicola sp. nov., six novel members of Acidobacteriota isolated from soils.</title>
        <authorList>
            <person name="Itoh H."/>
            <person name="Sugisawa Y."/>
            <person name="Mise K."/>
            <person name="Xu Z."/>
            <person name="Kuniyasu M."/>
            <person name="Ushijima N."/>
            <person name="Kawano K."/>
            <person name="Kobayashi E."/>
            <person name="Shiratori Y."/>
            <person name="Masuda Y."/>
            <person name="Senoo K."/>
        </authorList>
    </citation>
    <scope>NUCLEOTIDE SEQUENCE [LARGE SCALE GENOMIC DNA]</scope>
    <source>
        <strain evidence="3 4">Red804</strain>
    </source>
</reference>
<dbReference type="Proteomes" id="UP001165069">
    <property type="component" value="Unassembled WGS sequence"/>
</dbReference>
<dbReference type="EMBL" id="BSDE01000002">
    <property type="protein sequence ID" value="GLH72959.1"/>
    <property type="molecule type" value="Genomic_DNA"/>
</dbReference>
<dbReference type="InterPro" id="IPR032710">
    <property type="entry name" value="NTF2-like_dom_sf"/>
</dbReference>
<keyword evidence="4" id="KW-1185">Reference proteome</keyword>
<name>A0ABQ5QFZ2_9BACT</name>
<sequence>MKILRTLAQAGLLAVALAAPAQPQETLSEAQQAQIRAEVLQAVKPLLAAVERLDIQAMRTLSHKSPEFSFVMPDGTSYGFEEVLATAKELFANLSGQKMITQKERVLVLAPDAALYLWQGRNDVMQKDGVLLRSDPYCCTYLYRKVDGQWKFAYGHESGLPSQPVRVEESEKGR</sequence>
<comment type="caution">
    <text evidence="3">The sequence shown here is derived from an EMBL/GenBank/DDBJ whole genome shotgun (WGS) entry which is preliminary data.</text>
</comment>
<dbReference type="Gene3D" id="3.10.450.50">
    <property type="match status" value="1"/>
</dbReference>
<gene>
    <name evidence="3" type="ORF">GETHLI_14610</name>
</gene>
<dbReference type="Pfam" id="PF13474">
    <property type="entry name" value="SnoaL_3"/>
    <property type="match status" value="1"/>
</dbReference>
<evidence type="ECO:0000256" key="1">
    <source>
        <dbReference type="SAM" id="SignalP"/>
    </source>
</evidence>
<dbReference type="SUPFAM" id="SSF54427">
    <property type="entry name" value="NTF2-like"/>
    <property type="match status" value="1"/>
</dbReference>
<keyword evidence="1" id="KW-0732">Signal</keyword>
<feature type="signal peptide" evidence="1">
    <location>
        <begin position="1"/>
        <end position="21"/>
    </location>
</feature>
<feature type="chain" id="PRO_5045632739" description="SnoaL-like domain-containing protein" evidence="1">
    <location>
        <begin position="22"/>
        <end position="174"/>
    </location>
</feature>